<evidence type="ECO:0000313" key="2">
    <source>
        <dbReference type="Proteomes" id="UP000291130"/>
    </source>
</evidence>
<protein>
    <submittedName>
        <fullName evidence="1">Uncharacterized protein</fullName>
    </submittedName>
</protein>
<organism evidence="1 2">
    <name type="scientific">Pseudomonas tructae</name>
    <dbReference type="NCBI Taxonomy" id="2518644"/>
    <lineage>
        <taxon>Bacteria</taxon>
        <taxon>Pseudomonadati</taxon>
        <taxon>Pseudomonadota</taxon>
        <taxon>Gammaproteobacteria</taxon>
        <taxon>Pseudomonadales</taxon>
        <taxon>Pseudomonadaceae</taxon>
        <taxon>Pseudomonas</taxon>
    </lineage>
</organism>
<keyword evidence="2" id="KW-1185">Reference proteome</keyword>
<proteinExistence type="predicted"/>
<dbReference type="RefSeq" id="WP_130264911.1">
    <property type="nucleotide sequence ID" value="NZ_CP035952.1"/>
</dbReference>
<reference evidence="1 2" key="1">
    <citation type="submission" date="2019-02" db="EMBL/GenBank/DDBJ databases">
        <title>Complete genome sequence of Pseudomonas sp. SNU WT1 isolated from rainbow trout.</title>
        <authorList>
            <person name="Oh W.T."/>
            <person name="Park S.C."/>
        </authorList>
    </citation>
    <scope>NUCLEOTIDE SEQUENCE [LARGE SCALE GENOMIC DNA]</scope>
    <source>
        <strain evidence="1 2">SNU WT1</strain>
    </source>
</reference>
<name>A0A411MJT8_9PSED</name>
<dbReference type="EMBL" id="CP035952">
    <property type="protein sequence ID" value="QBF27047.1"/>
    <property type="molecule type" value="Genomic_DNA"/>
</dbReference>
<dbReference type="OrthoDB" id="6938530at2"/>
<dbReference type="AlphaFoldDB" id="A0A411MJT8"/>
<dbReference type="Proteomes" id="UP000291130">
    <property type="component" value="Chromosome"/>
</dbReference>
<evidence type="ECO:0000313" key="1">
    <source>
        <dbReference type="EMBL" id="QBF27047.1"/>
    </source>
</evidence>
<accession>A0A411MJT8</accession>
<sequence>MTLSAEQNLTSDMFEVDKRLGLKPVVDFNSYLVNAFGDGPCTCSRCHASGGDESGYEHQHTFVIDGRTLNRRFASTAGSDVLNALKKAWLSYTKADLPALGALDLTAVKGFVEPQLHARVLPLFLASGLVREVDGQWMLQVQAGD</sequence>
<gene>
    <name evidence="1" type="ORF">EXN22_15605</name>
</gene>
<dbReference type="KEGG" id="ptk:EXN22_15605"/>